<dbReference type="PANTHER" id="PTHR23509">
    <property type="entry name" value="PA-PL1 PHOSPHOLIPASE FAMILY"/>
    <property type="match status" value="1"/>
</dbReference>
<keyword evidence="4" id="KW-1185">Reference proteome</keyword>
<gene>
    <name evidence="3" type="ORF">SO802_024852</name>
</gene>
<feature type="compositionally biased region" description="Acidic residues" evidence="1">
    <location>
        <begin position="59"/>
        <end position="69"/>
    </location>
</feature>
<feature type="compositionally biased region" description="Basic and acidic residues" evidence="1">
    <location>
        <begin position="1"/>
        <end position="13"/>
    </location>
</feature>
<accession>A0AAW2CE18</accession>
<dbReference type="PROSITE" id="PS51043">
    <property type="entry name" value="DDHD"/>
    <property type="match status" value="1"/>
</dbReference>
<evidence type="ECO:0000259" key="2">
    <source>
        <dbReference type="PROSITE" id="PS51043"/>
    </source>
</evidence>
<sequence length="303" mass="34322">MDWLYKEHARNEESSPDVNNQSSLCDSLTKLEDKDFTVVNETEDRVDHFEDKITSQTDLDAENEEGDAEDSSIIVGLITSDLDELTAKAMDSKQPGGEKDVDELLCGSSDILSQKRDSLSETTNMDSGIQIEGLEKMTEDMCEDEGNKNKAIKLLKKEIDSLKTKIVELEKQCGGGDTRFSNLHIKISPFFCEDLTTIQEQHIDEKLPSGQDDAPMNYTPYIKYTKLEFKVDTFFAVGLPLGVFLALHNIRIGIGKGKEYWEEENISEEMPACRQMFNIFHPFDPVAYMSKYSQFPNPEAWIA</sequence>
<dbReference type="GO" id="GO:0005737">
    <property type="term" value="C:cytoplasm"/>
    <property type="evidence" value="ECO:0007669"/>
    <property type="project" value="TreeGrafter"/>
</dbReference>
<dbReference type="Proteomes" id="UP001459277">
    <property type="component" value="Unassembled WGS sequence"/>
</dbReference>
<feature type="region of interest" description="Disordered" evidence="1">
    <location>
        <begin position="1"/>
        <end position="23"/>
    </location>
</feature>
<dbReference type="GO" id="GO:0046872">
    <property type="term" value="F:metal ion binding"/>
    <property type="evidence" value="ECO:0007669"/>
    <property type="project" value="InterPro"/>
</dbReference>
<protein>
    <recommendedName>
        <fullName evidence="2">DDHD domain-containing protein</fullName>
    </recommendedName>
</protein>
<evidence type="ECO:0000313" key="3">
    <source>
        <dbReference type="EMBL" id="KAK9995149.1"/>
    </source>
</evidence>
<dbReference type="PANTHER" id="PTHR23509:SF10">
    <property type="entry name" value="LD21067P"/>
    <property type="match status" value="1"/>
</dbReference>
<dbReference type="EMBL" id="JAZDWU010000008">
    <property type="protein sequence ID" value="KAK9995149.1"/>
    <property type="molecule type" value="Genomic_DNA"/>
</dbReference>
<reference evidence="3 4" key="1">
    <citation type="submission" date="2024-01" db="EMBL/GenBank/DDBJ databases">
        <title>A telomere-to-telomere, gap-free genome of sweet tea (Lithocarpus litseifolius).</title>
        <authorList>
            <person name="Zhou J."/>
        </authorList>
    </citation>
    <scope>NUCLEOTIDE SEQUENCE [LARGE SCALE GENOMIC DNA]</scope>
    <source>
        <strain evidence="3">Zhou-2022a</strain>
        <tissue evidence="3">Leaf</tissue>
    </source>
</reference>
<organism evidence="3 4">
    <name type="scientific">Lithocarpus litseifolius</name>
    <dbReference type="NCBI Taxonomy" id="425828"/>
    <lineage>
        <taxon>Eukaryota</taxon>
        <taxon>Viridiplantae</taxon>
        <taxon>Streptophyta</taxon>
        <taxon>Embryophyta</taxon>
        <taxon>Tracheophyta</taxon>
        <taxon>Spermatophyta</taxon>
        <taxon>Magnoliopsida</taxon>
        <taxon>eudicotyledons</taxon>
        <taxon>Gunneridae</taxon>
        <taxon>Pentapetalae</taxon>
        <taxon>rosids</taxon>
        <taxon>fabids</taxon>
        <taxon>Fagales</taxon>
        <taxon>Fagaceae</taxon>
        <taxon>Lithocarpus</taxon>
    </lineage>
</organism>
<feature type="domain" description="DDHD" evidence="2">
    <location>
        <begin position="227"/>
        <end position="303"/>
    </location>
</feature>
<evidence type="ECO:0000313" key="4">
    <source>
        <dbReference type="Proteomes" id="UP001459277"/>
    </source>
</evidence>
<dbReference type="InterPro" id="IPR058055">
    <property type="entry name" value="PA-PLA1"/>
</dbReference>
<dbReference type="GO" id="GO:0004620">
    <property type="term" value="F:phospholipase activity"/>
    <property type="evidence" value="ECO:0007669"/>
    <property type="project" value="TreeGrafter"/>
</dbReference>
<evidence type="ECO:0000256" key="1">
    <source>
        <dbReference type="SAM" id="MobiDB-lite"/>
    </source>
</evidence>
<name>A0AAW2CE18_9ROSI</name>
<dbReference type="Pfam" id="PF02862">
    <property type="entry name" value="DDHD"/>
    <property type="match status" value="1"/>
</dbReference>
<dbReference type="InterPro" id="IPR004177">
    <property type="entry name" value="DDHD_dom"/>
</dbReference>
<dbReference type="AlphaFoldDB" id="A0AAW2CE18"/>
<dbReference type="SMART" id="SM01127">
    <property type="entry name" value="DDHD"/>
    <property type="match status" value="1"/>
</dbReference>
<proteinExistence type="predicted"/>
<comment type="caution">
    <text evidence="3">The sequence shown here is derived from an EMBL/GenBank/DDBJ whole genome shotgun (WGS) entry which is preliminary data.</text>
</comment>
<feature type="region of interest" description="Disordered" evidence="1">
    <location>
        <begin position="48"/>
        <end position="69"/>
    </location>
</feature>